<organism evidence="1 2">
    <name type="scientific">Pseudoclavibacter albus</name>
    <dbReference type="NCBI Taxonomy" id="272241"/>
    <lineage>
        <taxon>Bacteria</taxon>
        <taxon>Bacillati</taxon>
        <taxon>Actinomycetota</taxon>
        <taxon>Actinomycetes</taxon>
        <taxon>Micrococcales</taxon>
        <taxon>Microbacteriaceae</taxon>
        <taxon>Pseudoclavibacter</taxon>
    </lineage>
</organism>
<evidence type="ECO:0000313" key="1">
    <source>
        <dbReference type="EMBL" id="MCT2042396.1"/>
    </source>
</evidence>
<comment type="caution">
    <text evidence="1">The sequence shown here is derived from an EMBL/GenBank/DDBJ whole genome shotgun (WGS) entry which is preliminary data.</text>
</comment>
<keyword evidence="2" id="KW-1185">Reference proteome</keyword>
<gene>
    <name evidence="1" type="ORF">M3D15_03450</name>
</gene>
<evidence type="ECO:0000313" key="2">
    <source>
        <dbReference type="Proteomes" id="UP001525379"/>
    </source>
</evidence>
<sequence length="154" mass="17040">MDPRFDELRAAQAEVIRLSVPDIESLGALATPRHGGLLDDRVVSQRIQVELPTGAFDEEAVLQAALTVWNPKLDERFGYEKADGALRLDMLDASDGFHSVTFLHEHRVLQITSFTASTEDEIAEPGTQNDVRRSALDAEEQIFGPNYGYELQAG</sequence>
<protein>
    <submittedName>
        <fullName evidence="1">Uncharacterized protein</fullName>
    </submittedName>
</protein>
<proteinExistence type="predicted"/>
<dbReference type="Proteomes" id="UP001525379">
    <property type="component" value="Unassembled WGS sequence"/>
</dbReference>
<reference evidence="1 2" key="1">
    <citation type="submission" date="2022-04" db="EMBL/GenBank/DDBJ databases">
        <title>Human microbiome associated bacterial genomes.</title>
        <authorList>
            <person name="Sandstrom S."/>
            <person name="Salamzade R."/>
            <person name="Kalan L.R."/>
        </authorList>
    </citation>
    <scope>NUCLEOTIDE SEQUENCE [LARGE SCALE GENOMIC DNA]</scope>
    <source>
        <strain evidence="2">p3-SID1799</strain>
    </source>
</reference>
<dbReference type="RefSeq" id="WP_260103926.1">
    <property type="nucleotide sequence ID" value="NZ_JALXSQ010000008.1"/>
</dbReference>
<accession>A0ABT2HVQ8</accession>
<name>A0ABT2HVQ8_9MICO</name>
<dbReference type="EMBL" id="JALXSQ010000008">
    <property type="protein sequence ID" value="MCT2042396.1"/>
    <property type="molecule type" value="Genomic_DNA"/>
</dbReference>